<sequence length="64" mass="6966">MVIVKVFLWVVEAWSNFGGVTCRRLVHSPLTFQPPLELSSGDDGSDVLFLVFVCGLLRLGSGLS</sequence>
<evidence type="ECO:0000313" key="2">
    <source>
        <dbReference type="EMBL" id="TYG75335.1"/>
    </source>
</evidence>
<organism evidence="2 3">
    <name type="scientific">Gossypium darwinii</name>
    <name type="common">Darwin's cotton</name>
    <name type="synonym">Gossypium barbadense var. darwinii</name>
    <dbReference type="NCBI Taxonomy" id="34276"/>
    <lineage>
        <taxon>Eukaryota</taxon>
        <taxon>Viridiplantae</taxon>
        <taxon>Streptophyta</taxon>
        <taxon>Embryophyta</taxon>
        <taxon>Tracheophyta</taxon>
        <taxon>Spermatophyta</taxon>
        <taxon>Magnoliopsida</taxon>
        <taxon>eudicotyledons</taxon>
        <taxon>Gunneridae</taxon>
        <taxon>Pentapetalae</taxon>
        <taxon>rosids</taxon>
        <taxon>malvids</taxon>
        <taxon>Malvales</taxon>
        <taxon>Malvaceae</taxon>
        <taxon>Malvoideae</taxon>
        <taxon>Gossypium</taxon>
    </lineage>
</organism>
<dbReference type="AlphaFoldDB" id="A0A5D2D4A5"/>
<proteinExistence type="predicted"/>
<reference evidence="2 3" key="1">
    <citation type="submission" date="2019-06" db="EMBL/GenBank/DDBJ databases">
        <title>WGS assembly of Gossypium darwinii.</title>
        <authorList>
            <person name="Chen Z.J."/>
            <person name="Sreedasyam A."/>
            <person name="Ando A."/>
            <person name="Song Q."/>
            <person name="De L."/>
            <person name="Hulse-Kemp A."/>
            <person name="Ding M."/>
            <person name="Ye W."/>
            <person name="Kirkbride R."/>
            <person name="Jenkins J."/>
            <person name="Plott C."/>
            <person name="Lovell J."/>
            <person name="Lin Y.-M."/>
            <person name="Vaughn R."/>
            <person name="Liu B."/>
            <person name="Li W."/>
            <person name="Simpson S."/>
            <person name="Scheffler B."/>
            <person name="Saski C."/>
            <person name="Grover C."/>
            <person name="Hu G."/>
            <person name="Conover J."/>
            <person name="Carlson J."/>
            <person name="Shu S."/>
            <person name="Boston L."/>
            <person name="Williams M."/>
            <person name="Peterson D."/>
            <person name="Mcgee K."/>
            <person name="Jones D."/>
            <person name="Wendel J."/>
            <person name="Stelly D."/>
            <person name="Grimwood J."/>
            <person name="Schmutz J."/>
        </authorList>
    </citation>
    <scope>NUCLEOTIDE SEQUENCE [LARGE SCALE GENOMIC DNA]</scope>
    <source>
        <strain evidence="2">1808015.09</strain>
    </source>
</reference>
<gene>
    <name evidence="2" type="ORF">ES288_D03G022100v1</name>
</gene>
<dbReference type="Proteomes" id="UP000323506">
    <property type="component" value="Chromosome D03"/>
</dbReference>
<keyword evidence="3" id="KW-1185">Reference proteome</keyword>
<feature type="signal peptide" evidence="1">
    <location>
        <begin position="1"/>
        <end position="22"/>
    </location>
</feature>
<feature type="chain" id="PRO_5022667378" evidence="1">
    <location>
        <begin position="23"/>
        <end position="64"/>
    </location>
</feature>
<dbReference type="EMBL" id="CM017703">
    <property type="protein sequence ID" value="TYG75335.1"/>
    <property type="molecule type" value="Genomic_DNA"/>
</dbReference>
<evidence type="ECO:0000313" key="3">
    <source>
        <dbReference type="Proteomes" id="UP000323506"/>
    </source>
</evidence>
<evidence type="ECO:0000256" key="1">
    <source>
        <dbReference type="SAM" id="SignalP"/>
    </source>
</evidence>
<accession>A0A5D2D4A5</accession>
<name>A0A5D2D4A5_GOSDA</name>
<protein>
    <submittedName>
        <fullName evidence="2">Uncharacterized protein</fullName>
    </submittedName>
</protein>
<keyword evidence="1" id="KW-0732">Signal</keyword>